<evidence type="ECO:0000313" key="1">
    <source>
        <dbReference type="EMBL" id="KAJ7040903.1"/>
    </source>
</evidence>
<proteinExistence type="predicted"/>
<evidence type="ECO:0000313" key="2">
    <source>
        <dbReference type="Proteomes" id="UP001218188"/>
    </source>
</evidence>
<dbReference type="Proteomes" id="UP001218188">
    <property type="component" value="Unassembled WGS sequence"/>
</dbReference>
<dbReference type="EMBL" id="JARJCM010000019">
    <property type="protein sequence ID" value="KAJ7040903.1"/>
    <property type="molecule type" value="Genomic_DNA"/>
</dbReference>
<gene>
    <name evidence="1" type="ORF">C8F04DRAFT_1177508</name>
</gene>
<organism evidence="1 2">
    <name type="scientific">Mycena alexandri</name>
    <dbReference type="NCBI Taxonomy" id="1745969"/>
    <lineage>
        <taxon>Eukaryota</taxon>
        <taxon>Fungi</taxon>
        <taxon>Dikarya</taxon>
        <taxon>Basidiomycota</taxon>
        <taxon>Agaricomycotina</taxon>
        <taxon>Agaricomycetes</taxon>
        <taxon>Agaricomycetidae</taxon>
        <taxon>Agaricales</taxon>
        <taxon>Marasmiineae</taxon>
        <taxon>Mycenaceae</taxon>
        <taxon>Mycena</taxon>
    </lineage>
</organism>
<keyword evidence="2" id="KW-1185">Reference proteome</keyword>
<protein>
    <submittedName>
        <fullName evidence="1">Uncharacterized protein</fullName>
    </submittedName>
</protein>
<comment type="caution">
    <text evidence="1">The sequence shown here is derived from an EMBL/GenBank/DDBJ whole genome shotgun (WGS) entry which is preliminary data.</text>
</comment>
<reference evidence="1" key="1">
    <citation type="submission" date="2023-03" db="EMBL/GenBank/DDBJ databases">
        <title>Massive genome expansion in bonnet fungi (Mycena s.s.) driven by repeated elements and novel gene families across ecological guilds.</title>
        <authorList>
            <consortium name="Lawrence Berkeley National Laboratory"/>
            <person name="Harder C.B."/>
            <person name="Miyauchi S."/>
            <person name="Viragh M."/>
            <person name="Kuo A."/>
            <person name="Thoen E."/>
            <person name="Andreopoulos B."/>
            <person name="Lu D."/>
            <person name="Skrede I."/>
            <person name="Drula E."/>
            <person name="Henrissat B."/>
            <person name="Morin E."/>
            <person name="Kohler A."/>
            <person name="Barry K."/>
            <person name="LaButti K."/>
            <person name="Morin E."/>
            <person name="Salamov A."/>
            <person name="Lipzen A."/>
            <person name="Mereny Z."/>
            <person name="Hegedus B."/>
            <person name="Baldrian P."/>
            <person name="Stursova M."/>
            <person name="Weitz H."/>
            <person name="Taylor A."/>
            <person name="Grigoriev I.V."/>
            <person name="Nagy L.G."/>
            <person name="Martin F."/>
            <person name="Kauserud H."/>
        </authorList>
    </citation>
    <scope>NUCLEOTIDE SEQUENCE</scope>
    <source>
        <strain evidence="1">CBHHK200</strain>
    </source>
</reference>
<name>A0AAD6T7L2_9AGAR</name>
<dbReference type="AlphaFoldDB" id="A0AAD6T7L2"/>
<sequence length="206" mass="21915">MCASRVCRAAPPAAPGGASALRVEFLLSLIPGHIYMLASFAAGAGSAPLQPLVCRYVRSRIPAHTSSGREPTYTHQLNRATFFKGNTGTLLNIAALAIPIHAAPGPPHFKLPEYCNSLTRSATLLAFGNDALEDFKSSISTSSWSPGTPFTARLLAGIDNFLTFDAKTPQILVLMLKKTRQESADIDRDGGHTVTSGVLHLDSKVD</sequence>
<accession>A0AAD6T7L2</accession>